<name>A0A1H4ZWX5_9PSED</name>
<dbReference type="AlphaFoldDB" id="A0A1H4ZWX5"/>
<dbReference type="EMBL" id="FNTJ01000003">
    <property type="protein sequence ID" value="SED34024.1"/>
    <property type="molecule type" value="Genomic_DNA"/>
</dbReference>
<organism evidence="2 3">
    <name type="scientific">Pseudomonas saponiphila</name>
    <dbReference type="NCBI Taxonomy" id="556534"/>
    <lineage>
        <taxon>Bacteria</taxon>
        <taxon>Pseudomonadati</taxon>
        <taxon>Pseudomonadota</taxon>
        <taxon>Gammaproteobacteria</taxon>
        <taxon>Pseudomonadales</taxon>
        <taxon>Pseudomonadaceae</taxon>
        <taxon>Pseudomonas</taxon>
    </lineage>
</organism>
<feature type="signal peptide" evidence="1">
    <location>
        <begin position="1"/>
        <end position="19"/>
    </location>
</feature>
<evidence type="ECO:0000313" key="2">
    <source>
        <dbReference type="EMBL" id="SED34024.1"/>
    </source>
</evidence>
<keyword evidence="3" id="KW-1185">Reference proteome</keyword>
<accession>A0A1H4ZWX5</accession>
<evidence type="ECO:0000313" key="3">
    <source>
        <dbReference type="Proteomes" id="UP000198982"/>
    </source>
</evidence>
<evidence type="ECO:0008006" key="4">
    <source>
        <dbReference type="Google" id="ProtNLM"/>
    </source>
</evidence>
<dbReference type="RefSeq" id="WP_092320820.1">
    <property type="nucleotide sequence ID" value="NZ_FNTJ01000003.1"/>
</dbReference>
<reference evidence="3" key="1">
    <citation type="submission" date="2016-10" db="EMBL/GenBank/DDBJ databases">
        <authorList>
            <person name="Varghese N."/>
            <person name="Submissions S."/>
        </authorList>
    </citation>
    <scope>NUCLEOTIDE SEQUENCE [LARGE SCALE GENOMIC DNA]</scope>
    <source>
        <strain evidence="3">DSM 9751</strain>
    </source>
</reference>
<dbReference type="Proteomes" id="UP000198982">
    <property type="component" value="Unassembled WGS sequence"/>
</dbReference>
<keyword evidence="1" id="KW-0732">Signal</keyword>
<evidence type="ECO:0000256" key="1">
    <source>
        <dbReference type="SAM" id="SignalP"/>
    </source>
</evidence>
<sequence length="131" mass="14765">MIKNCLLAAMLLLPTAAFAHEGLDKDEFTNEAWQSYGLNLSEEKEIAINTIRFDQQRDRFHLTNKYIAQLPADVQAKMAEEMAAIDAAGDAKIQSVLSPEERAEHAKLKAEHEAHAALWAEFEAWKKQQGK</sequence>
<proteinExistence type="predicted"/>
<gene>
    <name evidence="2" type="ORF">SAMN05216178_6851</name>
</gene>
<feature type="chain" id="PRO_5011507977" description="Protein refolding chaperone Spy/CpxP family" evidence="1">
    <location>
        <begin position="20"/>
        <end position="131"/>
    </location>
</feature>
<protein>
    <recommendedName>
        <fullName evidence="4">Protein refolding chaperone Spy/CpxP family</fullName>
    </recommendedName>
</protein>